<dbReference type="SUPFAM" id="SSF51735">
    <property type="entry name" value="NAD(P)-binding Rossmann-fold domains"/>
    <property type="match status" value="1"/>
</dbReference>
<dbReference type="Gene3D" id="3.40.50.720">
    <property type="entry name" value="NAD(P)-binding Rossmann-like Domain"/>
    <property type="match status" value="1"/>
</dbReference>
<keyword evidence="6" id="KW-1185">Reference proteome</keyword>
<sequence length="180" mass="19200">MARSHSELLRALPVALKQHAARRGGNTAYEDALERSGACVDVLACDVTDRARLTDVVAQYAAALTTVVHAAGVLDDGILEALTPERLEVVLRPKADAACSTPSPTTAPPSAYRRCPSPGARGAGTTEWRPREPAASAGRRWRERTGQTGRAGCCGRCLPPGRWTCSTPPWPRTALCSRRS</sequence>
<dbReference type="OrthoDB" id="9778690at2"/>
<proteinExistence type="predicted"/>
<reference evidence="5 6" key="1">
    <citation type="submission" date="2018-12" db="EMBL/GenBank/DDBJ databases">
        <title>The whole draft genome of Streptomyce luteoverticillatus CGMCC 15060.</title>
        <authorList>
            <person name="Feng Z."/>
            <person name="Chen G."/>
            <person name="Zhang J."/>
            <person name="Zhu H."/>
            <person name="Yu X."/>
            <person name="Zhang W."/>
            <person name="Zhang X."/>
        </authorList>
    </citation>
    <scope>NUCLEOTIDE SEQUENCE [LARGE SCALE GENOMIC DNA]</scope>
    <source>
        <strain evidence="5 6">CGMCC 15060</strain>
    </source>
</reference>
<dbReference type="PANTHER" id="PTHR43775">
    <property type="entry name" value="FATTY ACID SYNTHASE"/>
    <property type="match status" value="1"/>
</dbReference>
<evidence type="ECO:0000256" key="3">
    <source>
        <dbReference type="SAM" id="MobiDB-lite"/>
    </source>
</evidence>
<dbReference type="GO" id="GO:0004312">
    <property type="term" value="F:fatty acid synthase activity"/>
    <property type="evidence" value="ECO:0007669"/>
    <property type="project" value="TreeGrafter"/>
</dbReference>
<dbReference type="GO" id="GO:0006633">
    <property type="term" value="P:fatty acid biosynthetic process"/>
    <property type="evidence" value="ECO:0007669"/>
    <property type="project" value="TreeGrafter"/>
</dbReference>
<evidence type="ECO:0000259" key="4">
    <source>
        <dbReference type="Pfam" id="PF08659"/>
    </source>
</evidence>
<dbReference type="Proteomes" id="UP000267900">
    <property type="component" value="Chromosome"/>
</dbReference>
<dbReference type="InterPro" id="IPR036291">
    <property type="entry name" value="NAD(P)-bd_dom_sf"/>
</dbReference>
<dbReference type="RefSeq" id="WP_126917624.1">
    <property type="nucleotide sequence ID" value="NZ_CP034587.1"/>
</dbReference>
<keyword evidence="1" id="KW-0808">Transferase</keyword>
<evidence type="ECO:0000313" key="6">
    <source>
        <dbReference type="Proteomes" id="UP000267900"/>
    </source>
</evidence>
<dbReference type="Pfam" id="PF08659">
    <property type="entry name" value="KR"/>
    <property type="match status" value="1"/>
</dbReference>
<evidence type="ECO:0000256" key="1">
    <source>
        <dbReference type="ARBA" id="ARBA00022679"/>
    </source>
</evidence>
<feature type="domain" description="Ketoreductase (KR)" evidence="4">
    <location>
        <begin position="23"/>
        <end position="98"/>
    </location>
</feature>
<dbReference type="InterPro" id="IPR013968">
    <property type="entry name" value="PKS_KR"/>
</dbReference>
<feature type="region of interest" description="Disordered" evidence="3">
    <location>
        <begin position="97"/>
        <end position="150"/>
    </location>
</feature>
<name>A0A3Q9G3J9_STRLT</name>
<dbReference type="PANTHER" id="PTHR43775:SF51">
    <property type="entry name" value="INACTIVE PHENOLPHTHIOCEROL SYNTHESIS POLYKETIDE SYNTHASE TYPE I PKS1-RELATED"/>
    <property type="match status" value="1"/>
</dbReference>
<dbReference type="InterPro" id="IPR050091">
    <property type="entry name" value="PKS_NRPS_Biosynth_Enz"/>
</dbReference>
<evidence type="ECO:0000256" key="2">
    <source>
        <dbReference type="ARBA" id="ARBA00023268"/>
    </source>
</evidence>
<feature type="compositionally biased region" description="Low complexity" evidence="3">
    <location>
        <begin position="97"/>
        <end position="111"/>
    </location>
</feature>
<evidence type="ECO:0000313" key="5">
    <source>
        <dbReference type="EMBL" id="AZQ75122.1"/>
    </source>
</evidence>
<accession>A0A3Q9G3J9</accession>
<dbReference type="AlphaFoldDB" id="A0A3Q9G3J9"/>
<keyword evidence="2" id="KW-0511">Multifunctional enzyme</keyword>
<gene>
    <name evidence="5" type="ORF">EKH77_31765</name>
</gene>
<dbReference type="EMBL" id="CP034587">
    <property type="protein sequence ID" value="AZQ75122.1"/>
    <property type="molecule type" value="Genomic_DNA"/>
</dbReference>
<organism evidence="5 6">
    <name type="scientific">Streptomyces luteoverticillatus</name>
    <name type="common">Streptoverticillium luteoverticillatus</name>
    <dbReference type="NCBI Taxonomy" id="66425"/>
    <lineage>
        <taxon>Bacteria</taxon>
        <taxon>Bacillati</taxon>
        <taxon>Actinomycetota</taxon>
        <taxon>Actinomycetes</taxon>
        <taxon>Kitasatosporales</taxon>
        <taxon>Streptomycetaceae</taxon>
        <taxon>Streptomyces</taxon>
    </lineage>
</organism>
<protein>
    <submittedName>
        <fullName evidence="5">KR domain-containing protein</fullName>
    </submittedName>
</protein>